<dbReference type="EC" id="3.1.-.-" evidence="9"/>
<dbReference type="NCBIfam" id="TIGR01573">
    <property type="entry name" value="cas2"/>
    <property type="match status" value="1"/>
</dbReference>
<evidence type="ECO:0000256" key="6">
    <source>
        <dbReference type="ARBA" id="ARBA00022801"/>
    </source>
</evidence>
<comment type="subunit">
    <text evidence="9">Homodimer, forms a heterotetramer with a Cas1 homodimer.</text>
</comment>
<reference evidence="10 11" key="1">
    <citation type="journal article" date="2015" name="Stand. Genomic Sci.">
        <title>Genome sequence of a native-feather degrading extremely thermophilic Eubacterium, Fervidobacterium islandicum AW-1.</title>
        <authorList>
            <person name="Lee Y.J."/>
            <person name="Jeong H."/>
            <person name="Park G.S."/>
            <person name="Kwak Y."/>
            <person name="Lee S.J."/>
            <person name="Lee S.J."/>
            <person name="Park M.K."/>
            <person name="Kim J.Y."/>
            <person name="Kang H.K."/>
            <person name="Shin J.H."/>
            <person name="Lee D.W."/>
        </authorList>
    </citation>
    <scope>NUCLEOTIDE SEQUENCE [LARGE SCALE GENOMIC DNA]</scope>
    <source>
        <strain evidence="10 11">AW-1</strain>
    </source>
</reference>
<dbReference type="InterPro" id="IPR021127">
    <property type="entry name" value="CRISPR_associated_Cas2"/>
</dbReference>
<feature type="binding site" evidence="9">
    <location>
        <position position="20"/>
    </location>
    <ligand>
        <name>Mg(2+)</name>
        <dbReference type="ChEBI" id="CHEBI:18420"/>
        <note>catalytic</note>
    </ligand>
</feature>
<evidence type="ECO:0000256" key="7">
    <source>
        <dbReference type="ARBA" id="ARBA00022842"/>
    </source>
</evidence>
<dbReference type="PANTHER" id="PTHR34405">
    <property type="entry name" value="CRISPR-ASSOCIATED ENDORIBONUCLEASE CAS2"/>
    <property type="match status" value="1"/>
</dbReference>
<gene>
    <name evidence="9 10" type="primary">cas2</name>
    <name evidence="10" type="ORF">NA23_07670</name>
</gene>
<evidence type="ECO:0000313" key="11">
    <source>
        <dbReference type="Proteomes" id="UP000093740"/>
    </source>
</evidence>
<name>A0AAI8GD98_FERIS</name>
<evidence type="ECO:0000256" key="5">
    <source>
        <dbReference type="ARBA" id="ARBA00022759"/>
    </source>
</evidence>
<evidence type="ECO:0000256" key="4">
    <source>
        <dbReference type="ARBA" id="ARBA00022723"/>
    </source>
</evidence>
<dbReference type="GO" id="GO:0051607">
    <property type="term" value="P:defense response to virus"/>
    <property type="evidence" value="ECO:0007669"/>
    <property type="project" value="UniProtKB-UniRule"/>
</dbReference>
<dbReference type="KEGG" id="fia:NA23_07670"/>
<dbReference type="GO" id="GO:0004521">
    <property type="term" value="F:RNA endonuclease activity"/>
    <property type="evidence" value="ECO:0007669"/>
    <property type="project" value="InterPro"/>
</dbReference>
<sequence>MKFTNHLRRGGSLFVIITYDIGEKRITKVRKIIRKYLFWVQNSVFEGEITEGKLQKCINEIKKVIIEEEDSIFVYKIYGNGRFEKKIIGLEKSVNDEFI</sequence>
<keyword evidence="5 9" id="KW-0255">Endonuclease</keyword>
<dbReference type="AlphaFoldDB" id="A0AAI8GD98"/>
<evidence type="ECO:0000256" key="3">
    <source>
        <dbReference type="ARBA" id="ARBA00022722"/>
    </source>
</evidence>
<protein>
    <recommendedName>
        <fullName evidence="9">CRISPR-associated endoribonuclease Cas2</fullName>
        <ecNumber evidence="9">3.1.-.-</ecNumber>
    </recommendedName>
</protein>
<evidence type="ECO:0000256" key="2">
    <source>
        <dbReference type="ARBA" id="ARBA00009959"/>
    </source>
</evidence>
<evidence type="ECO:0000256" key="1">
    <source>
        <dbReference type="ARBA" id="ARBA00001946"/>
    </source>
</evidence>
<dbReference type="GO" id="GO:0016787">
    <property type="term" value="F:hydrolase activity"/>
    <property type="evidence" value="ECO:0007669"/>
    <property type="project" value="UniProtKB-KW"/>
</dbReference>
<comment type="cofactor">
    <cofactor evidence="1 9">
        <name>Mg(2+)</name>
        <dbReference type="ChEBI" id="CHEBI:18420"/>
    </cofactor>
</comment>
<evidence type="ECO:0000256" key="9">
    <source>
        <dbReference type="HAMAP-Rule" id="MF_01471"/>
    </source>
</evidence>
<keyword evidence="7 9" id="KW-0460">Magnesium</keyword>
<dbReference type="Pfam" id="PF09827">
    <property type="entry name" value="CRISPR_Cas2"/>
    <property type="match status" value="1"/>
</dbReference>
<dbReference type="SUPFAM" id="SSF143430">
    <property type="entry name" value="TTP0101/SSO1404-like"/>
    <property type="match status" value="1"/>
</dbReference>
<evidence type="ECO:0000313" key="10">
    <source>
        <dbReference type="EMBL" id="AMW33132.2"/>
    </source>
</evidence>
<proteinExistence type="inferred from homology"/>
<dbReference type="EMBL" id="CP014334">
    <property type="protein sequence ID" value="AMW33132.2"/>
    <property type="molecule type" value="Genomic_DNA"/>
</dbReference>
<keyword evidence="11" id="KW-1185">Reference proteome</keyword>
<keyword evidence="8 9" id="KW-0051">Antiviral defense</keyword>
<comment type="function">
    <text evidence="9">CRISPR (clustered regularly interspaced short palindromic repeat), is an adaptive immune system that provides protection against mobile genetic elements (viruses, transposable elements and conjugative plasmids). CRISPR clusters contain sequences complementary to antecedent mobile elements and target invading nucleic acids. CRISPR clusters are transcribed and processed into CRISPR RNA (crRNA). Functions as a ssRNA-specific endoribonuclease. Involved in the integration of spacer DNA into the CRISPR cassette.</text>
</comment>
<keyword evidence="4 9" id="KW-0479">Metal-binding</keyword>
<dbReference type="GO" id="GO:0046872">
    <property type="term" value="F:metal ion binding"/>
    <property type="evidence" value="ECO:0007669"/>
    <property type="project" value="UniProtKB-UniRule"/>
</dbReference>
<dbReference type="Gene3D" id="3.30.70.240">
    <property type="match status" value="1"/>
</dbReference>
<dbReference type="RefSeq" id="WP_033192111.1">
    <property type="nucleotide sequence ID" value="NZ_JALBDC010000005.1"/>
</dbReference>
<dbReference type="PANTHER" id="PTHR34405:SF1">
    <property type="entry name" value="CRISPR-ASSOCIATED ENDORIBONUCLEASE CAS2"/>
    <property type="match status" value="1"/>
</dbReference>
<accession>A0AAI8GD98</accession>
<dbReference type="Proteomes" id="UP000093740">
    <property type="component" value="Chromosome"/>
</dbReference>
<dbReference type="CDD" id="cd09725">
    <property type="entry name" value="Cas2_I_II_III"/>
    <property type="match status" value="1"/>
</dbReference>
<dbReference type="InterPro" id="IPR019199">
    <property type="entry name" value="Virulence_VapD/CRISPR_Cas2"/>
</dbReference>
<evidence type="ECO:0000256" key="8">
    <source>
        <dbReference type="ARBA" id="ARBA00023118"/>
    </source>
</evidence>
<dbReference type="HAMAP" id="MF_01471">
    <property type="entry name" value="Cas2"/>
    <property type="match status" value="1"/>
</dbReference>
<comment type="similarity">
    <text evidence="2 9">Belongs to the CRISPR-associated endoribonuclease Cas2 protein family.</text>
</comment>
<organism evidence="10 11">
    <name type="scientific">Fervidobacterium islandicum</name>
    <dbReference type="NCBI Taxonomy" id="2423"/>
    <lineage>
        <taxon>Bacteria</taxon>
        <taxon>Thermotogati</taxon>
        <taxon>Thermotogota</taxon>
        <taxon>Thermotogae</taxon>
        <taxon>Thermotogales</taxon>
        <taxon>Fervidobacteriaceae</taxon>
        <taxon>Fervidobacterium</taxon>
    </lineage>
</organism>
<dbReference type="GO" id="GO:0043571">
    <property type="term" value="P:maintenance of CRISPR repeat elements"/>
    <property type="evidence" value="ECO:0007669"/>
    <property type="project" value="UniProtKB-UniRule"/>
</dbReference>
<keyword evidence="3 9" id="KW-0540">Nuclease</keyword>
<keyword evidence="6 9" id="KW-0378">Hydrolase</keyword>